<dbReference type="InterPro" id="IPR035919">
    <property type="entry name" value="EAL_sf"/>
</dbReference>
<dbReference type="Gene3D" id="3.20.20.450">
    <property type="entry name" value="EAL domain"/>
    <property type="match status" value="1"/>
</dbReference>
<gene>
    <name evidence="2" type="ORF">D0466_00740</name>
</gene>
<dbReference type="InterPro" id="IPR001633">
    <property type="entry name" value="EAL_dom"/>
</dbReference>
<reference evidence="2 3" key="1">
    <citation type="submission" date="2018-08" db="EMBL/GenBank/DDBJ databases">
        <title>Bacillus chawlae sp. nov., Bacillus glennii sp. nov., and Bacillus saganii sp. nov. Isolated from the Vehicle Assembly Building at Kennedy Space Center where the Viking Spacecraft were Assembled.</title>
        <authorList>
            <person name="Seuylemezian A."/>
            <person name="Vaishampayan P."/>
        </authorList>
    </citation>
    <scope>NUCLEOTIDE SEQUENCE [LARGE SCALE GENOMIC DNA]</scope>
    <source>
        <strain evidence="2 3">V44-8</strain>
    </source>
</reference>
<dbReference type="EMBL" id="QVTD01000001">
    <property type="protein sequence ID" value="RFU66674.1"/>
    <property type="molecule type" value="Genomic_DNA"/>
</dbReference>
<dbReference type="AlphaFoldDB" id="A0A372LJK2"/>
<proteinExistence type="predicted"/>
<dbReference type="PROSITE" id="PS50883">
    <property type="entry name" value="EAL"/>
    <property type="match status" value="1"/>
</dbReference>
<keyword evidence="3" id="KW-1185">Reference proteome</keyword>
<name>A0A372LJK2_9BACI</name>
<evidence type="ECO:0000259" key="1">
    <source>
        <dbReference type="PROSITE" id="PS50883"/>
    </source>
</evidence>
<dbReference type="SUPFAM" id="SSF141868">
    <property type="entry name" value="EAL domain-like"/>
    <property type="match status" value="1"/>
</dbReference>
<dbReference type="Proteomes" id="UP000262939">
    <property type="component" value="Unassembled WGS sequence"/>
</dbReference>
<accession>A0A372LJK2</accession>
<feature type="domain" description="EAL" evidence="1">
    <location>
        <begin position="1"/>
        <end position="61"/>
    </location>
</feature>
<protein>
    <recommendedName>
        <fullName evidence="1">EAL domain-containing protein</fullName>
    </recommendedName>
</protein>
<evidence type="ECO:0000313" key="3">
    <source>
        <dbReference type="Proteomes" id="UP000262939"/>
    </source>
</evidence>
<evidence type="ECO:0000313" key="2">
    <source>
        <dbReference type="EMBL" id="RFU66674.1"/>
    </source>
</evidence>
<sequence length="61" mass="7042">MDVDYSYDILHNLKNIGVEISMDDFGTGYSSLGNSNFANIFLPITKHPRSWSEETIKHKYM</sequence>
<dbReference type="RefSeq" id="WP_117320645.1">
    <property type="nucleotide sequence ID" value="NZ_QVTD01000001.1"/>
</dbReference>
<comment type="caution">
    <text evidence="2">The sequence shown here is derived from an EMBL/GenBank/DDBJ whole genome shotgun (WGS) entry which is preliminary data.</text>
</comment>
<dbReference type="OrthoDB" id="9759607at2"/>
<organism evidence="2 3">
    <name type="scientific">Peribacillus glennii</name>
    <dbReference type="NCBI Taxonomy" id="2303991"/>
    <lineage>
        <taxon>Bacteria</taxon>
        <taxon>Bacillati</taxon>
        <taxon>Bacillota</taxon>
        <taxon>Bacilli</taxon>
        <taxon>Bacillales</taxon>
        <taxon>Bacillaceae</taxon>
        <taxon>Peribacillus</taxon>
    </lineage>
</organism>